<evidence type="ECO:0000256" key="4">
    <source>
        <dbReference type="ARBA" id="ARBA00022816"/>
    </source>
</evidence>
<proteinExistence type="predicted"/>
<dbReference type="GO" id="GO:0006606">
    <property type="term" value="P:protein import into nucleus"/>
    <property type="evidence" value="ECO:0007669"/>
    <property type="project" value="UniProtKB-ARBA"/>
</dbReference>
<dbReference type="PANTHER" id="PTHR13437">
    <property type="entry name" value="NUCLEOPORIN P58/P45 NUCLEOPORIN-LIKE PROTEIN 1"/>
    <property type="match status" value="1"/>
</dbReference>
<accession>A0A1B2J7Y8</accession>
<protein>
    <submittedName>
        <fullName evidence="11">BA75_00459T0</fullName>
    </submittedName>
</protein>
<reference evidence="11 12" key="1">
    <citation type="submission" date="2016-02" db="EMBL/GenBank/DDBJ databases">
        <title>Comparative genomic and transcriptomic foundation for Pichia pastoris.</title>
        <authorList>
            <person name="Love K.R."/>
            <person name="Shah K.A."/>
            <person name="Whittaker C.A."/>
            <person name="Wu J."/>
            <person name="Bartlett M.C."/>
            <person name="Ma D."/>
            <person name="Leeson R.L."/>
            <person name="Priest M."/>
            <person name="Young S.K."/>
            <person name="Love J.C."/>
        </authorList>
    </citation>
    <scope>NUCLEOTIDE SEQUENCE [LARGE SCALE GENOMIC DNA]</scope>
    <source>
        <strain evidence="11 12">ATCC 28485</strain>
    </source>
</reference>
<keyword evidence="6" id="KW-0811">Translocation</keyword>
<keyword evidence="8" id="KW-0539">Nucleus</keyword>
<organism evidence="11 12">
    <name type="scientific">Komagataella pastoris</name>
    <name type="common">Yeast</name>
    <name type="synonym">Pichia pastoris</name>
    <dbReference type="NCBI Taxonomy" id="4922"/>
    <lineage>
        <taxon>Eukaryota</taxon>
        <taxon>Fungi</taxon>
        <taxon>Dikarya</taxon>
        <taxon>Ascomycota</taxon>
        <taxon>Saccharomycotina</taxon>
        <taxon>Pichiomycetes</taxon>
        <taxon>Pichiales</taxon>
        <taxon>Pichiaceae</taxon>
        <taxon>Komagataella</taxon>
    </lineage>
</organism>
<evidence type="ECO:0000256" key="3">
    <source>
        <dbReference type="ARBA" id="ARBA00022448"/>
    </source>
</evidence>
<dbReference type="GO" id="GO:0044613">
    <property type="term" value="C:nuclear pore central transport channel"/>
    <property type="evidence" value="ECO:0007669"/>
    <property type="project" value="UniProtKB-ARBA"/>
</dbReference>
<dbReference type="GO" id="GO:0008139">
    <property type="term" value="F:nuclear localization sequence binding"/>
    <property type="evidence" value="ECO:0007669"/>
    <property type="project" value="InterPro"/>
</dbReference>
<keyword evidence="12" id="KW-1185">Reference proteome</keyword>
<feature type="region of interest" description="Disordered" evidence="10">
    <location>
        <begin position="65"/>
        <end position="234"/>
    </location>
</feature>
<evidence type="ECO:0000256" key="1">
    <source>
        <dbReference type="ARBA" id="ARBA00004567"/>
    </source>
</evidence>
<dbReference type="InterPro" id="IPR025574">
    <property type="entry name" value="Nucleoporin_FG_rpt"/>
</dbReference>
<gene>
    <name evidence="11" type="primary">NUP49</name>
    <name evidence="11" type="ORF">ATY40_BA7500459</name>
</gene>
<evidence type="ECO:0000313" key="12">
    <source>
        <dbReference type="Proteomes" id="UP000094565"/>
    </source>
</evidence>
<dbReference type="OrthoDB" id="2538017at2759"/>
<keyword evidence="3" id="KW-0813">Transport</keyword>
<comment type="subcellular location">
    <subcellularLocation>
        <location evidence="2">Nucleus membrane</location>
        <topology evidence="2">Peripheral membrane protein</topology>
        <orientation evidence="2">Nucleoplasmic side</orientation>
    </subcellularLocation>
    <subcellularLocation>
        <location evidence="1">Nucleus</location>
        <location evidence="1">Nuclear pore complex</location>
    </subcellularLocation>
</comment>
<evidence type="ECO:0000256" key="9">
    <source>
        <dbReference type="SAM" id="Coils"/>
    </source>
</evidence>
<evidence type="ECO:0000256" key="6">
    <source>
        <dbReference type="ARBA" id="ARBA00023010"/>
    </source>
</evidence>
<keyword evidence="7" id="KW-0906">Nuclear pore complex</keyword>
<feature type="compositionally biased region" description="Polar residues" evidence="10">
    <location>
        <begin position="103"/>
        <end position="141"/>
    </location>
</feature>
<dbReference type="Pfam" id="PF13634">
    <property type="entry name" value="Nucleoporin_FG"/>
    <property type="match status" value="2"/>
</dbReference>
<evidence type="ECO:0000256" key="5">
    <source>
        <dbReference type="ARBA" id="ARBA00022927"/>
    </source>
</evidence>
<evidence type="ECO:0000256" key="2">
    <source>
        <dbReference type="ARBA" id="ARBA00004620"/>
    </source>
</evidence>
<keyword evidence="5" id="KW-0653">Protein transport</keyword>
<dbReference type="GO" id="GO:0031965">
    <property type="term" value="C:nuclear membrane"/>
    <property type="evidence" value="ECO:0007669"/>
    <property type="project" value="UniProtKB-SubCell"/>
</dbReference>
<evidence type="ECO:0000256" key="8">
    <source>
        <dbReference type="ARBA" id="ARBA00023242"/>
    </source>
</evidence>
<dbReference type="AlphaFoldDB" id="A0A1B2J7Y8"/>
<dbReference type="GO" id="GO:0017056">
    <property type="term" value="F:structural constituent of nuclear pore"/>
    <property type="evidence" value="ECO:0007669"/>
    <property type="project" value="InterPro"/>
</dbReference>
<name>A0A1B2J7Y8_PICPA</name>
<dbReference type="InterPro" id="IPR024882">
    <property type="entry name" value="NUP58/p45/49"/>
</dbReference>
<evidence type="ECO:0000313" key="11">
    <source>
        <dbReference type="EMBL" id="ANZ74076.1"/>
    </source>
</evidence>
<keyword evidence="4" id="KW-0509">mRNA transport</keyword>
<keyword evidence="9" id="KW-0175">Coiled coil</keyword>
<sequence>MFGNSNKNTTNSGGMFGNASSNNAGAFGSSSSGNTGGLFGAKPAVNTSNSGGMFGNNASSNTGGNSGGLFGNANAPGNTNTGGMFGNNSGNTNTNQSGGLFGANTNTGNTQSQGLFGGNTANTNNQSGGLFGGNASNNQSKGLFGGSSTNTNTNTQPGGLFGGNSGTTQSGGLFGANSNNTQSGGLFGGGNTTNNNAQSGGGLFGNANKPAQGGFLGSNNPSGNTGGLFGGNNTNANTTTGGLFGNNTNNNAGGLFNSNNNNNSLLGNNAPANNPINASQPQITSLTRVTDLPDAYQKEIEQLDQYIQQQMDIAESLKDDQTNHKELIESVPRDINFLENKYSSVNQAIHNDLNFVMSFKCKVLESFNDWVEKVIKLYLQLTNPVLLKEITNNDKTLNIKEAEPPNSAILHTFYVYKVKEIQQNIQKYHSVLQEIENAVDELDKVSSNGIDNSWDLVIQTLKEEFRLYLELANNLADVHHEIKRISV</sequence>
<dbReference type="Proteomes" id="UP000094565">
    <property type="component" value="Chromosome 1"/>
</dbReference>
<feature type="compositionally biased region" description="Low complexity" evidence="10">
    <location>
        <begin position="71"/>
        <end position="98"/>
    </location>
</feature>
<feature type="coiled-coil region" evidence="9">
    <location>
        <begin position="418"/>
        <end position="445"/>
    </location>
</feature>
<evidence type="ECO:0000256" key="7">
    <source>
        <dbReference type="ARBA" id="ARBA00023132"/>
    </source>
</evidence>
<evidence type="ECO:0000256" key="10">
    <source>
        <dbReference type="SAM" id="MobiDB-lite"/>
    </source>
</evidence>
<dbReference type="PANTHER" id="PTHR13437:SF2">
    <property type="entry name" value="NUCLEOPORIN P58_P45"/>
    <property type="match status" value="1"/>
</dbReference>
<dbReference type="EMBL" id="CP014584">
    <property type="protein sequence ID" value="ANZ74076.1"/>
    <property type="molecule type" value="Genomic_DNA"/>
</dbReference>
<dbReference type="GO" id="GO:0051028">
    <property type="term" value="P:mRNA transport"/>
    <property type="evidence" value="ECO:0007669"/>
    <property type="project" value="UniProtKB-KW"/>
</dbReference>